<dbReference type="EMBL" id="QQSY01000002">
    <property type="protein sequence ID" value="RDI98948.1"/>
    <property type="molecule type" value="Genomic_DNA"/>
</dbReference>
<dbReference type="AlphaFoldDB" id="A0A370K8G5"/>
<protein>
    <submittedName>
        <fullName evidence="1">Uncharacterized protein</fullName>
    </submittedName>
</protein>
<evidence type="ECO:0000313" key="2">
    <source>
        <dbReference type="Proteomes" id="UP000254711"/>
    </source>
</evidence>
<name>A0A370K8G5_9GAMM</name>
<dbReference type="Proteomes" id="UP000254711">
    <property type="component" value="Unassembled WGS sequence"/>
</dbReference>
<reference evidence="1 2" key="1">
    <citation type="submission" date="2018-07" db="EMBL/GenBank/DDBJ databases">
        <title>Dyella solisilvae sp. nov., isolated from the pine and broad-leaved mixed forest soil.</title>
        <authorList>
            <person name="Gao Z."/>
            <person name="Qiu L."/>
        </authorList>
    </citation>
    <scope>NUCLEOTIDE SEQUENCE [LARGE SCALE GENOMIC DNA]</scope>
    <source>
        <strain evidence="1 2">DHG54</strain>
    </source>
</reference>
<proteinExistence type="predicted"/>
<sequence length="189" mass="20320">MIKTIAGFTLNHIYTCAYVAHFGVSFEAFSKDPLGTLEAIDQSDAIAIMLSGYRPLLPKQKRLQQINEARWRSEGHDVAALRASRLVNVEICYEPVNLPVRDSIDLPPASEPISHFAPSSCDLLDQTGTWLDHSIPRAGDSFGSNVAHSSGNLLGDLFSVNPSTGYPMLPGGMIDVTGTAFGASPITFG</sequence>
<accession>A0A370K8G5</accession>
<comment type="caution">
    <text evidence="1">The sequence shown here is derived from an EMBL/GenBank/DDBJ whole genome shotgun (WGS) entry which is preliminary data.</text>
</comment>
<evidence type="ECO:0000313" key="1">
    <source>
        <dbReference type="EMBL" id="RDI98948.1"/>
    </source>
</evidence>
<organism evidence="1 2">
    <name type="scientific">Dyella solisilvae</name>
    <dbReference type="NCBI Taxonomy" id="1920168"/>
    <lineage>
        <taxon>Bacteria</taxon>
        <taxon>Pseudomonadati</taxon>
        <taxon>Pseudomonadota</taxon>
        <taxon>Gammaproteobacteria</taxon>
        <taxon>Lysobacterales</taxon>
        <taxon>Rhodanobacteraceae</taxon>
        <taxon>Dyella</taxon>
    </lineage>
</organism>
<gene>
    <name evidence="1" type="ORF">DVT68_10660</name>
</gene>
<dbReference type="OrthoDB" id="6105417at2"/>
<keyword evidence="2" id="KW-1185">Reference proteome</keyword>
<dbReference type="RefSeq" id="WP_114825035.1">
    <property type="nucleotide sequence ID" value="NZ_QQSY01000002.1"/>
</dbReference>